<dbReference type="Gramene" id="TraesCS6B03G0067900.1">
    <property type="protein sequence ID" value="TraesCS6B03G0067900.1.CDS1"/>
    <property type="gene ID" value="TraesCS6B03G0067900"/>
</dbReference>
<dbReference type="Gramene" id="TraesCS6B02G030200.1">
    <property type="protein sequence ID" value="TraesCS6B02G030200.1.cds1"/>
    <property type="gene ID" value="TraesCS6B02G030200"/>
</dbReference>
<dbReference type="Gene3D" id="3.30.559.10">
    <property type="entry name" value="Chloramphenicol acetyltransferase-like domain"/>
    <property type="match status" value="1"/>
</dbReference>
<evidence type="ECO:0000313" key="4">
    <source>
        <dbReference type="EnsemblPlants" id="TraesCS6B02G030200.1.cds1"/>
    </source>
</evidence>
<keyword evidence="5" id="KW-1185">Reference proteome</keyword>
<dbReference type="InterPro" id="IPR050317">
    <property type="entry name" value="Plant_Fungal_Acyltransferase"/>
</dbReference>
<sequence>MRARRKANSLAAKMAGEEEVRVIESSFVMPASDTPRKALRLSPLELMLANRGLTPVVRFYRPRTTDDAFFDVIRLKTALGKALVAFYPMADRLRADADGRLEIDCNNKGVLFVVAHSRLTNYDFSDSRHHQG</sequence>
<dbReference type="PANTHER" id="PTHR31642">
    <property type="entry name" value="TRICHOTHECENE 3-O-ACETYLTRANSFERASE"/>
    <property type="match status" value="1"/>
</dbReference>
<dbReference type="STRING" id="4565.A0A3B6PDH7"/>
<keyword evidence="2" id="KW-0808">Transferase</keyword>
<evidence type="ECO:0000313" key="5">
    <source>
        <dbReference type="Proteomes" id="UP000019116"/>
    </source>
</evidence>
<dbReference type="InterPro" id="IPR023213">
    <property type="entry name" value="CAT-like_dom_sf"/>
</dbReference>
<keyword evidence="3" id="KW-0012">Acyltransferase</keyword>
<evidence type="ECO:0000256" key="3">
    <source>
        <dbReference type="ARBA" id="ARBA00023315"/>
    </source>
</evidence>
<dbReference type="Gramene" id="TraesROB_scaffold_044253_01G000300.1">
    <property type="protein sequence ID" value="TraesROB_scaffold_044253_01G000300.1"/>
    <property type="gene ID" value="TraesROB_scaffold_044253_01G000300"/>
</dbReference>
<dbReference type="Gramene" id="TraesCAD_scaffold_019838_01G000200.1">
    <property type="protein sequence ID" value="TraesCAD_scaffold_019838_01G000200.1"/>
    <property type="gene ID" value="TraesCAD_scaffold_019838_01G000200"/>
</dbReference>
<accession>A0A3B6PDH7</accession>
<organism evidence="4">
    <name type="scientific">Triticum aestivum</name>
    <name type="common">Wheat</name>
    <dbReference type="NCBI Taxonomy" id="4565"/>
    <lineage>
        <taxon>Eukaryota</taxon>
        <taxon>Viridiplantae</taxon>
        <taxon>Streptophyta</taxon>
        <taxon>Embryophyta</taxon>
        <taxon>Tracheophyta</taxon>
        <taxon>Spermatophyta</taxon>
        <taxon>Magnoliopsida</taxon>
        <taxon>Liliopsida</taxon>
        <taxon>Poales</taxon>
        <taxon>Poaceae</taxon>
        <taxon>BOP clade</taxon>
        <taxon>Pooideae</taxon>
        <taxon>Triticodae</taxon>
        <taxon>Triticeae</taxon>
        <taxon>Triticinae</taxon>
        <taxon>Triticum</taxon>
    </lineage>
</organism>
<dbReference type="OMA" id="ESHSCID"/>
<protein>
    <submittedName>
        <fullName evidence="4">Uncharacterized protein</fullName>
    </submittedName>
</protein>
<evidence type="ECO:0000256" key="2">
    <source>
        <dbReference type="ARBA" id="ARBA00022679"/>
    </source>
</evidence>
<proteinExistence type="inferred from homology"/>
<dbReference type="Gramene" id="TraesRN6B0100056200.1">
    <property type="protein sequence ID" value="TraesRN6B0100056200.1"/>
    <property type="gene ID" value="TraesRN6B0100056200"/>
</dbReference>
<dbReference type="GO" id="GO:0016747">
    <property type="term" value="F:acyltransferase activity, transferring groups other than amino-acyl groups"/>
    <property type="evidence" value="ECO:0007669"/>
    <property type="project" value="UniProtKB-ARBA"/>
</dbReference>
<dbReference type="SMR" id="A0A3B6PDH7"/>
<dbReference type="Gramene" id="TraesKAR6B01G0013520.1">
    <property type="protein sequence ID" value="cds.TraesKAR6B01G0013520.1"/>
    <property type="gene ID" value="TraesKAR6B01G0013520"/>
</dbReference>
<dbReference type="Gramene" id="TraesWEE_scaffold_018465_01G000100.1">
    <property type="protein sequence ID" value="TraesWEE_scaffold_018465_01G000100.1"/>
    <property type="gene ID" value="TraesWEE_scaffold_018465_01G000100"/>
</dbReference>
<dbReference type="EnsemblPlants" id="TraesCS6B02G030200.1">
    <property type="protein sequence ID" value="TraesCS6B02G030200.1.cds1"/>
    <property type="gene ID" value="TraesCS6B02G030200"/>
</dbReference>
<dbReference type="AlphaFoldDB" id="A0A3B6PDH7"/>
<reference evidence="4" key="2">
    <citation type="submission" date="2018-10" db="UniProtKB">
        <authorList>
            <consortium name="EnsemblPlants"/>
        </authorList>
    </citation>
    <scope>IDENTIFICATION</scope>
</reference>
<dbReference type="OrthoDB" id="626035at2759"/>
<dbReference type="Gramene" id="TraesCLE_scaffold_031893_01G000200.1">
    <property type="protein sequence ID" value="TraesCLE_scaffold_031893_01G000200.1"/>
    <property type="gene ID" value="TraesCLE_scaffold_031893_01G000200"/>
</dbReference>
<name>A0A3B6PDH7_WHEAT</name>
<comment type="similarity">
    <text evidence="1">Belongs to the plant acyltransferase family.</text>
</comment>
<dbReference type="Proteomes" id="UP000019116">
    <property type="component" value="Chromosome 6B"/>
</dbReference>
<dbReference type="PANTHER" id="PTHR31642:SF239">
    <property type="entry name" value="NPH3 DOMAIN-CONTAINING PROTEIN"/>
    <property type="match status" value="1"/>
</dbReference>
<evidence type="ECO:0000256" key="1">
    <source>
        <dbReference type="ARBA" id="ARBA00009861"/>
    </source>
</evidence>
<reference evidence="4" key="1">
    <citation type="submission" date="2018-08" db="EMBL/GenBank/DDBJ databases">
        <authorList>
            <person name="Rossello M."/>
        </authorList>
    </citation>
    <scope>NUCLEOTIDE SEQUENCE [LARGE SCALE GENOMIC DNA]</scope>
    <source>
        <strain evidence="4">cv. Chinese Spring</strain>
    </source>
</reference>
<dbReference type="Pfam" id="PF02458">
    <property type="entry name" value="Transferase"/>
    <property type="match status" value="1"/>
</dbReference>